<proteinExistence type="predicted"/>
<dbReference type="Proteomes" id="UP000001812">
    <property type="component" value="Chromosome I"/>
</dbReference>
<name>A0A0E1W4W5_BURPE</name>
<dbReference type="EMBL" id="CM000832">
    <property type="protein sequence ID" value="EET07429.1"/>
    <property type="molecule type" value="Genomic_DNA"/>
</dbReference>
<reference evidence="1" key="1">
    <citation type="submission" date="2009-05" db="EMBL/GenBank/DDBJ databases">
        <authorList>
            <person name="Harkins D.M."/>
            <person name="DeShazer D."/>
            <person name="Woods D.E."/>
            <person name="Brinkac L.M."/>
            <person name="Brown K.A."/>
            <person name="Hung G.C."/>
            <person name="Tuanyok A."/>
            <person name="Zhang B."/>
            <person name="Nierman W.C."/>
        </authorList>
    </citation>
    <scope>NUCLEOTIDE SEQUENCE [LARGE SCALE GENOMIC DNA]</scope>
    <source>
        <strain evidence="1">1710a</strain>
    </source>
</reference>
<dbReference type="RefSeq" id="WP_004194762.1">
    <property type="nucleotide sequence ID" value="NZ_CM000832.1"/>
</dbReference>
<accession>A0A0E1W4W5</accession>
<protein>
    <submittedName>
        <fullName evidence="1">Uncharacterized protein</fullName>
    </submittedName>
</protein>
<sequence>MAAARTSRAARTQHRAAAAARMAGFGGPAARIADARPLAEPFREGCYNIALSAGAPAGRSLARGPDGLKRRRRPAARRGFMFIPKWVAPSVSRASRPCWMSRRAF</sequence>
<evidence type="ECO:0000313" key="1">
    <source>
        <dbReference type="EMBL" id="EET07429.1"/>
    </source>
</evidence>
<dbReference type="HOGENOM" id="CLU_2380706_0_0_4"/>
<dbReference type="GeneID" id="92979630"/>
<dbReference type="AlphaFoldDB" id="A0A0E1W4W5"/>
<gene>
    <name evidence="1" type="ORF">BURPS1710A_1515</name>
</gene>
<organism evidence="1">
    <name type="scientific">Burkholderia pseudomallei 1710a</name>
    <dbReference type="NCBI Taxonomy" id="320371"/>
    <lineage>
        <taxon>Bacteria</taxon>
        <taxon>Pseudomonadati</taxon>
        <taxon>Pseudomonadota</taxon>
        <taxon>Betaproteobacteria</taxon>
        <taxon>Burkholderiales</taxon>
        <taxon>Burkholderiaceae</taxon>
        <taxon>Burkholderia</taxon>
        <taxon>pseudomallei group</taxon>
    </lineage>
</organism>